<sequence length="118" mass="12310">MLVIELAGGNGIDPGQQASPDITDRADRDARLPCDLTERGIRIGLKSLTGDASSYRGVQRTGTPVAADAVMRGFCAGRPPPDVGYCSGRQSGGCGYRSIGLLRTEFQDASRSGVAIIP</sequence>
<organism evidence="1 2">
    <name type="scientific">Actinoplanes italicus</name>
    <dbReference type="NCBI Taxonomy" id="113567"/>
    <lineage>
        <taxon>Bacteria</taxon>
        <taxon>Bacillati</taxon>
        <taxon>Actinomycetota</taxon>
        <taxon>Actinomycetes</taxon>
        <taxon>Micromonosporales</taxon>
        <taxon>Micromonosporaceae</taxon>
        <taxon>Actinoplanes</taxon>
    </lineage>
</organism>
<reference evidence="1 2" key="1">
    <citation type="submission" date="2018-03" db="EMBL/GenBank/DDBJ databases">
        <title>Genomic Encyclopedia of Archaeal and Bacterial Type Strains, Phase II (KMG-II): from individual species to whole genera.</title>
        <authorList>
            <person name="Goeker M."/>
        </authorList>
    </citation>
    <scope>NUCLEOTIDE SEQUENCE [LARGE SCALE GENOMIC DNA]</scope>
    <source>
        <strain evidence="1 2">DSM 43146</strain>
    </source>
</reference>
<proteinExistence type="predicted"/>
<dbReference type="Proteomes" id="UP000239415">
    <property type="component" value="Unassembled WGS sequence"/>
</dbReference>
<accession>A0A2T0K8B3</accession>
<keyword evidence="2" id="KW-1185">Reference proteome</keyword>
<evidence type="ECO:0000313" key="2">
    <source>
        <dbReference type="Proteomes" id="UP000239415"/>
    </source>
</evidence>
<name>A0A2T0K8B3_9ACTN</name>
<dbReference type="EMBL" id="PVMZ01000011">
    <property type="protein sequence ID" value="PRX19071.1"/>
    <property type="molecule type" value="Genomic_DNA"/>
</dbReference>
<evidence type="ECO:0000313" key="1">
    <source>
        <dbReference type="EMBL" id="PRX19071.1"/>
    </source>
</evidence>
<dbReference type="AlphaFoldDB" id="A0A2T0K8B3"/>
<comment type="caution">
    <text evidence="1">The sequence shown here is derived from an EMBL/GenBank/DDBJ whole genome shotgun (WGS) entry which is preliminary data.</text>
</comment>
<protein>
    <submittedName>
        <fullName evidence="1">Uncharacterized protein</fullName>
    </submittedName>
</protein>
<gene>
    <name evidence="1" type="ORF">CLV67_111219</name>
</gene>